<keyword evidence="2" id="KW-1185">Reference proteome</keyword>
<dbReference type="STRING" id="1274631.LMTR13_26495"/>
<dbReference type="AlphaFoldDB" id="A0A1B1UK52"/>
<dbReference type="KEGG" id="bic:LMTR13_26495"/>
<reference evidence="1 2" key="1">
    <citation type="submission" date="2016-07" db="EMBL/GenBank/DDBJ databases">
        <title>Complete genome sequence of Bradyrhizobium icense LMTR 13T, a potential inoculant strain isolated from lima bean (Phaseolus lunatus) in Peru.</title>
        <authorList>
            <person name="Ormeno-Orrillo E."/>
            <person name="Duran D."/>
            <person name="Rogel M.A."/>
            <person name="Rey L."/>
            <person name="Imperial J."/>
            <person name="Ruiz-Argueso T."/>
            <person name="Martinez-Romero E."/>
        </authorList>
    </citation>
    <scope>NUCLEOTIDE SEQUENCE [LARGE SCALE GENOMIC DNA]</scope>
    <source>
        <strain evidence="1 2">LMTR 13</strain>
    </source>
</reference>
<name>A0A1B1UK52_9BRAD</name>
<dbReference type="Proteomes" id="UP000092839">
    <property type="component" value="Chromosome"/>
</dbReference>
<evidence type="ECO:0000313" key="1">
    <source>
        <dbReference type="EMBL" id="ANW03161.1"/>
    </source>
</evidence>
<organism evidence="1 2">
    <name type="scientific">Bradyrhizobium icense</name>
    <dbReference type="NCBI Taxonomy" id="1274631"/>
    <lineage>
        <taxon>Bacteria</taxon>
        <taxon>Pseudomonadati</taxon>
        <taxon>Pseudomonadota</taxon>
        <taxon>Alphaproteobacteria</taxon>
        <taxon>Hyphomicrobiales</taxon>
        <taxon>Nitrobacteraceae</taxon>
        <taxon>Bradyrhizobium</taxon>
    </lineage>
</organism>
<proteinExistence type="predicted"/>
<gene>
    <name evidence="1" type="ORF">LMTR13_26495</name>
</gene>
<accession>A0A1B1UK52</accession>
<sequence>MSVTIDSKLAERLKAKRDELDKKAIDAITSGNLTDWGRYQREGVPKGARRRARCSLRRWNILKE</sequence>
<dbReference type="EMBL" id="CP016428">
    <property type="protein sequence ID" value="ANW03161.1"/>
    <property type="molecule type" value="Genomic_DNA"/>
</dbReference>
<dbReference type="OrthoDB" id="10003308at2"/>
<dbReference type="RefSeq" id="WP_065730347.1">
    <property type="nucleotide sequence ID" value="NZ_CP016428.1"/>
</dbReference>
<evidence type="ECO:0000313" key="2">
    <source>
        <dbReference type="Proteomes" id="UP000092839"/>
    </source>
</evidence>
<protein>
    <submittedName>
        <fullName evidence="1">Uncharacterized protein</fullName>
    </submittedName>
</protein>